<feature type="compositionally biased region" description="Pro residues" evidence="2">
    <location>
        <begin position="552"/>
        <end position="576"/>
    </location>
</feature>
<feature type="compositionally biased region" description="Low complexity" evidence="2">
    <location>
        <begin position="765"/>
        <end position="774"/>
    </location>
</feature>
<dbReference type="InterPro" id="IPR013103">
    <property type="entry name" value="RVT_2"/>
</dbReference>
<dbReference type="CDD" id="cd09272">
    <property type="entry name" value="RNase_HI_RT_Ty1"/>
    <property type="match status" value="1"/>
</dbReference>
<evidence type="ECO:0000256" key="2">
    <source>
        <dbReference type="SAM" id="MobiDB-lite"/>
    </source>
</evidence>
<feature type="region of interest" description="Disordered" evidence="2">
    <location>
        <begin position="525"/>
        <end position="643"/>
    </location>
</feature>
<dbReference type="PANTHER" id="PTHR47481:SF37">
    <property type="entry name" value="RETROTRANSPOSON GAG DOMAIN-CONTAINING PROTEIN"/>
    <property type="match status" value="1"/>
</dbReference>
<feature type="compositionally biased region" description="Polar residues" evidence="2">
    <location>
        <begin position="97"/>
        <end position="107"/>
    </location>
</feature>
<accession>A0AAD8WQ51</accession>
<feature type="region of interest" description="Disordered" evidence="2">
    <location>
        <begin position="91"/>
        <end position="127"/>
    </location>
</feature>
<evidence type="ECO:0000313" key="5">
    <source>
        <dbReference type="EMBL" id="KAK1670537.1"/>
    </source>
</evidence>
<dbReference type="Pfam" id="PF26133">
    <property type="entry name" value="DUF8039"/>
    <property type="match status" value="1"/>
</dbReference>
<dbReference type="Pfam" id="PF07727">
    <property type="entry name" value="RVT_2"/>
    <property type="match status" value="1"/>
</dbReference>
<dbReference type="SUPFAM" id="SSF56672">
    <property type="entry name" value="DNA/RNA polymerases"/>
    <property type="match status" value="1"/>
</dbReference>
<feature type="compositionally biased region" description="Polar residues" evidence="2">
    <location>
        <begin position="615"/>
        <end position="631"/>
    </location>
</feature>
<evidence type="ECO:0000259" key="3">
    <source>
        <dbReference type="Pfam" id="PF07727"/>
    </source>
</evidence>
<evidence type="ECO:0000256" key="1">
    <source>
        <dbReference type="SAM" id="Coils"/>
    </source>
</evidence>
<dbReference type="Pfam" id="PF14223">
    <property type="entry name" value="Retrotran_gag_2"/>
    <property type="match status" value="1"/>
</dbReference>
<feature type="compositionally biased region" description="Low complexity" evidence="2">
    <location>
        <begin position="713"/>
        <end position="725"/>
    </location>
</feature>
<gene>
    <name evidence="5" type="ORF">QYE76_058696</name>
</gene>
<feature type="region of interest" description="Disordered" evidence="2">
    <location>
        <begin position="1097"/>
        <end position="1117"/>
    </location>
</feature>
<dbReference type="InterPro" id="IPR043502">
    <property type="entry name" value="DNA/RNA_pol_sf"/>
</dbReference>
<feature type="coiled-coil region" evidence="1">
    <location>
        <begin position="253"/>
        <end position="282"/>
    </location>
</feature>
<feature type="coiled-coil region" evidence="1">
    <location>
        <begin position="1266"/>
        <end position="1314"/>
    </location>
</feature>
<keyword evidence="6" id="KW-1185">Reference proteome</keyword>
<dbReference type="EMBL" id="JAUUTY010000003">
    <property type="protein sequence ID" value="KAK1670537.1"/>
    <property type="molecule type" value="Genomic_DNA"/>
</dbReference>
<feature type="compositionally biased region" description="Low complexity" evidence="2">
    <location>
        <begin position="1184"/>
        <end position="1197"/>
    </location>
</feature>
<protein>
    <submittedName>
        <fullName evidence="5">Uncharacterized protein</fullName>
    </submittedName>
</protein>
<dbReference type="InterPro" id="IPR058352">
    <property type="entry name" value="DUF8039"/>
</dbReference>
<keyword evidence="1" id="KW-0175">Coiled coil</keyword>
<dbReference type="Proteomes" id="UP001231189">
    <property type="component" value="Unassembled WGS sequence"/>
</dbReference>
<feature type="compositionally biased region" description="Polar residues" evidence="2">
    <location>
        <begin position="703"/>
        <end position="712"/>
    </location>
</feature>
<feature type="domain" description="DUF8039" evidence="4">
    <location>
        <begin position="126"/>
        <end position="183"/>
    </location>
</feature>
<name>A0AAD8WQ51_LOLMU</name>
<feature type="region of interest" description="Disordered" evidence="2">
    <location>
        <begin position="703"/>
        <end position="801"/>
    </location>
</feature>
<feature type="compositionally biased region" description="Low complexity" evidence="2">
    <location>
        <begin position="542"/>
        <end position="551"/>
    </location>
</feature>
<proteinExistence type="predicted"/>
<evidence type="ECO:0000259" key="4">
    <source>
        <dbReference type="Pfam" id="PF26133"/>
    </source>
</evidence>
<feature type="domain" description="Reverse transcriptase Ty1/copia-type" evidence="3">
    <location>
        <begin position="858"/>
        <end position="949"/>
    </location>
</feature>
<evidence type="ECO:0000313" key="6">
    <source>
        <dbReference type="Proteomes" id="UP001231189"/>
    </source>
</evidence>
<feature type="compositionally biased region" description="Basic and acidic residues" evidence="2">
    <location>
        <begin position="726"/>
        <end position="740"/>
    </location>
</feature>
<dbReference type="PANTHER" id="PTHR47481">
    <property type="match status" value="1"/>
</dbReference>
<organism evidence="5 6">
    <name type="scientific">Lolium multiflorum</name>
    <name type="common">Italian ryegrass</name>
    <name type="synonym">Lolium perenne subsp. multiflorum</name>
    <dbReference type="NCBI Taxonomy" id="4521"/>
    <lineage>
        <taxon>Eukaryota</taxon>
        <taxon>Viridiplantae</taxon>
        <taxon>Streptophyta</taxon>
        <taxon>Embryophyta</taxon>
        <taxon>Tracheophyta</taxon>
        <taxon>Spermatophyta</taxon>
        <taxon>Magnoliopsida</taxon>
        <taxon>Liliopsida</taxon>
        <taxon>Poales</taxon>
        <taxon>Poaceae</taxon>
        <taxon>BOP clade</taxon>
        <taxon>Pooideae</taxon>
        <taxon>Poodae</taxon>
        <taxon>Poeae</taxon>
        <taxon>Poeae Chloroplast Group 2 (Poeae type)</taxon>
        <taxon>Loliodinae</taxon>
        <taxon>Loliinae</taxon>
        <taxon>Lolium</taxon>
    </lineage>
</organism>
<comment type="caution">
    <text evidence="5">The sequence shown here is derived from an EMBL/GenBank/DDBJ whole genome shotgun (WGS) entry which is preliminary data.</text>
</comment>
<reference evidence="5" key="1">
    <citation type="submission" date="2023-07" db="EMBL/GenBank/DDBJ databases">
        <title>A chromosome-level genome assembly of Lolium multiflorum.</title>
        <authorList>
            <person name="Chen Y."/>
            <person name="Copetti D."/>
            <person name="Kolliker R."/>
            <person name="Studer B."/>
        </authorList>
    </citation>
    <scope>NUCLEOTIDE SEQUENCE</scope>
    <source>
        <strain evidence="5">02402/16</strain>
        <tissue evidence="5">Leaf</tissue>
    </source>
</reference>
<feature type="region of interest" description="Disordered" evidence="2">
    <location>
        <begin position="1177"/>
        <end position="1226"/>
    </location>
</feature>
<sequence>MTLAQEGKIRFNRENDALTLALGNREHPGRVRGKGPIPWKVGFSQDNDPYCYRSRKRKTDRDADLLGKLASELHEVKQIVNELLKERSSAGLHEDLGSQQRRSSVASTEAPPGANAPFTSAPEPHYPVDDVKEMKECDLHYPVGNISTKVAGSALPCTPGALHHNNPIKDGYARVTVEDIVQGRGAKANKSPSRWWWWRWRWWWWFTYTSFTSADAAPQSASGGYAPPIPAKKRSSPGLLTRTLMYLRPQRQALILKKKKDLAEKEKKALEEEKEESNLDRAKGGGSRWAYMDRASYYCILGAPRLAPPATKLTRENFLSWQAQVLPTIRGARVMRLLEGSDPAPAEFIDGEDGEKKKIQVPNPAYDVWIMRDQQVVSYIVNYLSKDILSHVYGLVHAADVCRAIHELFSSQSKSRVSNIRGALTNTKKLDMPAQQYITKMKGFASKLATAGKKIDDDELKDYIMNGLDDSYNGFVAALKVVPSTTLNDMCSQLLSYENRDAMLSNGQAPGSFTSSVNVVVRHPNPYFGGGHARPPPPTPSYGPQQPATHYAPPPPYNPPPPYAPPPRPYMSPPYATPYTSQQYQPPYNPYHKCHTTLPHMLSPHHHRHTVLHAPSSSRLSRGHARTSSSAPRGAQRRRGNRAVWPHLGRMGSIVRFARRRETLQEIAGGAMDSSTSSMFMRLIKAVIKSTMLVDKVVAEETPATSAPASGQNSEENSANSTSNDESQHQKRTEGDRNAPEVDSMAESPLGLARPNSSSSAGEYPARAPSSPSPAELPCATSHAVPASAAGAPTSPREPKNLSEALTDENWKQAMKDEYDALLANNTWHLVPPSKNMNVIGCKWVYRIKKNADDTIDRLVLSISVSRGWSLRQLDIKNAFLHGVLEEEVYMQQPPGFESSATPNYICKLDRALYGLKQAPRAWYSRLSTKLQTLGFTPSKADTSLFLYDKSETEDKALANATIKLIWVEALVRELDVTLKEKPCLWCDNLGATYLSANPVFHARTEHIEIDFFYVRECVASKQLDIRFISSNDQIADGFTKTLCSKKLGEFKRNLNLSQVPITAEYFPVVSEDEENSEEGDSTVNVEPCANVAEDSEALRGEDNDLANPEASSTDHRILDDELTDSAESNHDNDADRAPFVHAAPEKSIAQLPKGASGGFADEDDLLLDLDEGFIEPPSKKAKASPSKPTPAASEASVPPTDPSAPSSLAKEKEIPSAAAVSPAFREEPSIQTAITILKDFASQFSLLQADNTRLQGDVLSKSSKLDQAVKIAATARQDAESLRKELGQLKKKLKEEEKEMAEAQAQKKEKEDLLHKSTMALLGKLPADSSVDAISLAIESSDLI</sequence>